<dbReference type="RefSeq" id="WP_135114683.1">
    <property type="nucleotide sequence ID" value="NZ_JADGLL010000022.1"/>
</dbReference>
<dbReference type="Proteomes" id="UP000298358">
    <property type="component" value="Unassembled WGS sequence"/>
</dbReference>
<protein>
    <submittedName>
        <fullName evidence="5">Lrp/AsnC family transcriptional regulator</fullName>
    </submittedName>
</protein>
<accession>A0A4Y9FWJ4</accession>
<keyword evidence="3" id="KW-0804">Transcription</keyword>
<proteinExistence type="predicted"/>
<dbReference type="PANTHER" id="PTHR30154:SF54">
    <property type="entry name" value="POSSIBLE TRANSCRIPTIONAL REGULATORY PROTEIN (PROBABLY LRP_ASNC-FAMILY)"/>
    <property type="match status" value="1"/>
</dbReference>
<keyword evidence="2" id="KW-0238">DNA-binding</keyword>
<dbReference type="InterPro" id="IPR036390">
    <property type="entry name" value="WH_DNA-bd_sf"/>
</dbReference>
<evidence type="ECO:0000313" key="5">
    <source>
        <dbReference type="EMBL" id="TFU32609.1"/>
    </source>
</evidence>
<gene>
    <name evidence="5" type="ORF">E4U02_09940</name>
</gene>
<organism evidence="5 6">
    <name type="scientific">Microbacterium paludicola</name>
    <dbReference type="NCBI Taxonomy" id="300019"/>
    <lineage>
        <taxon>Bacteria</taxon>
        <taxon>Bacillati</taxon>
        <taxon>Actinomycetota</taxon>
        <taxon>Actinomycetes</taxon>
        <taxon>Micrococcales</taxon>
        <taxon>Microbacteriaceae</taxon>
        <taxon>Microbacterium</taxon>
    </lineage>
</organism>
<dbReference type="PANTHER" id="PTHR30154">
    <property type="entry name" value="LEUCINE-RESPONSIVE REGULATORY PROTEIN"/>
    <property type="match status" value="1"/>
</dbReference>
<evidence type="ECO:0000259" key="4">
    <source>
        <dbReference type="PROSITE" id="PS50956"/>
    </source>
</evidence>
<dbReference type="Gene3D" id="3.30.70.920">
    <property type="match status" value="1"/>
</dbReference>
<dbReference type="InterPro" id="IPR019887">
    <property type="entry name" value="Tscrpt_reg_AsnC/Lrp_C"/>
</dbReference>
<dbReference type="GO" id="GO:0005829">
    <property type="term" value="C:cytosol"/>
    <property type="evidence" value="ECO:0007669"/>
    <property type="project" value="TreeGrafter"/>
</dbReference>
<keyword evidence="1" id="KW-0805">Transcription regulation</keyword>
<dbReference type="Pfam" id="PF01037">
    <property type="entry name" value="AsnC_trans_reg"/>
    <property type="match status" value="1"/>
</dbReference>
<dbReference type="PROSITE" id="PS50956">
    <property type="entry name" value="HTH_ASNC_2"/>
    <property type="match status" value="1"/>
</dbReference>
<sequence>MPRSESPTPPKNLRVAELDELDERIVEILEQDGRITNADLAAALDIAPSTAHVRTRSLIERGVIRGFHASVDHNRLGRGLQAIVGVTLRPGSRHDSIVQFADEVRRLPEVLQMFFVGGTDDFLVHIAVEGSSDVRRFVVDHLSAQQSVASTRTSIIFEYHRNAVAAPFR</sequence>
<dbReference type="OrthoDB" id="4411089at2"/>
<feature type="domain" description="HTH asnC-type" evidence="4">
    <location>
        <begin position="18"/>
        <end position="79"/>
    </location>
</feature>
<dbReference type="Gene3D" id="1.10.10.10">
    <property type="entry name" value="Winged helix-like DNA-binding domain superfamily/Winged helix DNA-binding domain"/>
    <property type="match status" value="1"/>
</dbReference>
<name>A0A4Y9FWJ4_9MICO</name>
<keyword evidence="6" id="KW-1185">Reference proteome</keyword>
<dbReference type="InterPro" id="IPR000485">
    <property type="entry name" value="AsnC-type_HTH_dom"/>
</dbReference>
<dbReference type="SUPFAM" id="SSF54909">
    <property type="entry name" value="Dimeric alpha+beta barrel"/>
    <property type="match status" value="1"/>
</dbReference>
<dbReference type="Pfam" id="PF13412">
    <property type="entry name" value="HTH_24"/>
    <property type="match status" value="1"/>
</dbReference>
<dbReference type="GO" id="GO:0043200">
    <property type="term" value="P:response to amino acid"/>
    <property type="evidence" value="ECO:0007669"/>
    <property type="project" value="TreeGrafter"/>
</dbReference>
<evidence type="ECO:0000256" key="1">
    <source>
        <dbReference type="ARBA" id="ARBA00023015"/>
    </source>
</evidence>
<dbReference type="InterPro" id="IPR036388">
    <property type="entry name" value="WH-like_DNA-bd_sf"/>
</dbReference>
<comment type="caution">
    <text evidence="5">The sequence shown here is derived from an EMBL/GenBank/DDBJ whole genome shotgun (WGS) entry which is preliminary data.</text>
</comment>
<dbReference type="SMART" id="SM00344">
    <property type="entry name" value="HTH_ASNC"/>
    <property type="match status" value="1"/>
</dbReference>
<evidence type="ECO:0000256" key="3">
    <source>
        <dbReference type="ARBA" id="ARBA00023163"/>
    </source>
</evidence>
<reference evidence="5 6" key="1">
    <citation type="submission" date="2019-03" db="EMBL/GenBank/DDBJ databases">
        <title>Diversity of the mouse oral microbiome.</title>
        <authorList>
            <person name="Joseph S."/>
            <person name="Aduse-Opoku J."/>
            <person name="Curtis M."/>
            <person name="Wade W."/>
            <person name="Hashim A."/>
        </authorList>
    </citation>
    <scope>NUCLEOTIDE SEQUENCE [LARGE SCALE GENOMIC DNA]</scope>
    <source>
        <strain evidence="5 6">P1012</strain>
    </source>
</reference>
<dbReference type="GO" id="GO:0043565">
    <property type="term" value="F:sequence-specific DNA binding"/>
    <property type="evidence" value="ECO:0007669"/>
    <property type="project" value="InterPro"/>
</dbReference>
<evidence type="ECO:0000313" key="6">
    <source>
        <dbReference type="Proteomes" id="UP000298358"/>
    </source>
</evidence>
<dbReference type="AlphaFoldDB" id="A0A4Y9FWJ4"/>
<dbReference type="PRINTS" id="PR00033">
    <property type="entry name" value="HTHASNC"/>
</dbReference>
<dbReference type="InterPro" id="IPR019888">
    <property type="entry name" value="Tscrpt_reg_AsnC-like"/>
</dbReference>
<dbReference type="SUPFAM" id="SSF46785">
    <property type="entry name" value="Winged helix' DNA-binding domain"/>
    <property type="match status" value="1"/>
</dbReference>
<dbReference type="EMBL" id="SPQB01000022">
    <property type="protein sequence ID" value="TFU32609.1"/>
    <property type="molecule type" value="Genomic_DNA"/>
</dbReference>
<dbReference type="InterPro" id="IPR011008">
    <property type="entry name" value="Dimeric_a/b-barrel"/>
</dbReference>
<evidence type="ECO:0000256" key="2">
    <source>
        <dbReference type="ARBA" id="ARBA00023125"/>
    </source>
</evidence>